<evidence type="ECO:0000313" key="7">
    <source>
        <dbReference type="EMBL" id="KFL31165.1"/>
    </source>
</evidence>
<dbReference type="Pfam" id="PF00005">
    <property type="entry name" value="ABC_tran"/>
    <property type="match status" value="1"/>
</dbReference>
<sequence length="348" mass="38458">MSDMLFMNVHDLVKHFKVANSSDVVHAVDGVSFSIYRNETLAVVGESGSGKTTLGRLLIRLVEPTSGAIELDGQDISNLSDARMKPLRRRIQMIFQDPYSSLDPRMSVEQTLGEALAIHGLAKHSRKERIAELLTLVGLDPSLAGRFPHQFSGGQRQRIGIARALSVEPEMIVGDEPVSALDVSVRAQVLNLLSDIRARLGLTFVMITHDLGVVRHSADRIIVLYLGKIVEIGAADDVFTQPRHPYTRALIKATPDPFRLRREATEILGGEVPSPIAPPSGCRFHTRCPMARDICSKEEPALETRKPRHLSACHFAHEVVPPISQEPPPRLYQQRLDIIRAAYAGKDT</sequence>
<dbReference type="Pfam" id="PF08352">
    <property type="entry name" value="oligo_HPY"/>
    <property type="match status" value="1"/>
</dbReference>
<organism evidence="7 8">
    <name type="scientific">Devosia riboflavina</name>
    <dbReference type="NCBI Taxonomy" id="46914"/>
    <lineage>
        <taxon>Bacteria</taxon>
        <taxon>Pseudomonadati</taxon>
        <taxon>Pseudomonadota</taxon>
        <taxon>Alphaproteobacteria</taxon>
        <taxon>Hyphomicrobiales</taxon>
        <taxon>Devosiaceae</taxon>
        <taxon>Devosia</taxon>
    </lineage>
</organism>
<dbReference type="NCBIfam" id="TIGR01727">
    <property type="entry name" value="oligo_HPY"/>
    <property type="match status" value="1"/>
</dbReference>
<dbReference type="SMART" id="SM00382">
    <property type="entry name" value="AAA"/>
    <property type="match status" value="1"/>
</dbReference>
<dbReference type="OrthoDB" id="9815712at2"/>
<evidence type="ECO:0000256" key="3">
    <source>
        <dbReference type="ARBA" id="ARBA00022448"/>
    </source>
</evidence>
<dbReference type="STRING" id="46914.JP75_09715"/>
<dbReference type="EMBL" id="JQGC01000007">
    <property type="protein sequence ID" value="KFL31165.1"/>
    <property type="molecule type" value="Genomic_DNA"/>
</dbReference>
<reference evidence="7 8" key="1">
    <citation type="submission" date="2014-08" db="EMBL/GenBank/DDBJ databases">
        <authorList>
            <person name="Hassan Y.I."/>
            <person name="Lepp D."/>
            <person name="Zhou T."/>
        </authorList>
    </citation>
    <scope>NUCLEOTIDE SEQUENCE [LARGE SCALE GENOMIC DNA]</scope>
    <source>
        <strain evidence="7 8">IFO13584</strain>
    </source>
</reference>
<name>A0A087M2R2_9HYPH</name>
<evidence type="ECO:0000313" key="8">
    <source>
        <dbReference type="Proteomes" id="UP000028981"/>
    </source>
</evidence>
<dbReference type="GO" id="GO:0005886">
    <property type="term" value="C:plasma membrane"/>
    <property type="evidence" value="ECO:0007669"/>
    <property type="project" value="UniProtKB-SubCell"/>
</dbReference>
<dbReference type="Gene3D" id="3.40.50.300">
    <property type="entry name" value="P-loop containing nucleotide triphosphate hydrolases"/>
    <property type="match status" value="1"/>
</dbReference>
<dbReference type="AlphaFoldDB" id="A0A087M2R2"/>
<keyword evidence="8" id="KW-1185">Reference proteome</keyword>
<comment type="subcellular location">
    <subcellularLocation>
        <location evidence="1">Cell inner membrane</location>
        <topology evidence="1">Peripheral membrane protein</topology>
    </subcellularLocation>
</comment>
<dbReference type="InterPro" id="IPR027417">
    <property type="entry name" value="P-loop_NTPase"/>
</dbReference>
<dbReference type="InterPro" id="IPR013563">
    <property type="entry name" value="Oligopep_ABC_C"/>
</dbReference>
<evidence type="ECO:0000259" key="6">
    <source>
        <dbReference type="PROSITE" id="PS50893"/>
    </source>
</evidence>
<evidence type="ECO:0000256" key="5">
    <source>
        <dbReference type="ARBA" id="ARBA00022840"/>
    </source>
</evidence>
<dbReference type="GO" id="GO:0016887">
    <property type="term" value="F:ATP hydrolysis activity"/>
    <property type="evidence" value="ECO:0007669"/>
    <property type="project" value="InterPro"/>
</dbReference>
<feature type="domain" description="ABC transporter" evidence="6">
    <location>
        <begin position="7"/>
        <end position="251"/>
    </location>
</feature>
<proteinExistence type="inferred from homology"/>
<protein>
    <recommendedName>
        <fullName evidence="6">ABC transporter domain-containing protein</fullName>
    </recommendedName>
</protein>
<keyword evidence="3" id="KW-0813">Transport</keyword>
<dbReference type="CDD" id="cd03257">
    <property type="entry name" value="ABC_NikE_OppD_transporters"/>
    <property type="match status" value="1"/>
</dbReference>
<dbReference type="PROSITE" id="PS50893">
    <property type="entry name" value="ABC_TRANSPORTER_2"/>
    <property type="match status" value="1"/>
</dbReference>
<gene>
    <name evidence="7" type="ORF">JP75_09715</name>
</gene>
<dbReference type="InterPro" id="IPR050319">
    <property type="entry name" value="ABC_transp_ATP-bind"/>
</dbReference>
<dbReference type="SUPFAM" id="SSF52540">
    <property type="entry name" value="P-loop containing nucleoside triphosphate hydrolases"/>
    <property type="match status" value="1"/>
</dbReference>
<evidence type="ECO:0000256" key="4">
    <source>
        <dbReference type="ARBA" id="ARBA00022741"/>
    </source>
</evidence>
<accession>A0A087M2R2</accession>
<keyword evidence="4" id="KW-0547">Nucleotide-binding</keyword>
<dbReference type="PANTHER" id="PTHR43776">
    <property type="entry name" value="TRANSPORT ATP-BINDING PROTEIN"/>
    <property type="match status" value="1"/>
</dbReference>
<keyword evidence="5" id="KW-0067">ATP-binding</keyword>
<dbReference type="InterPro" id="IPR003593">
    <property type="entry name" value="AAA+_ATPase"/>
</dbReference>
<evidence type="ECO:0000256" key="1">
    <source>
        <dbReference type="ARBA" id="ARBA00004417"/>
    </source>
</evidence>
<evidence type="ECO:0000256" key="2">
    <source>
        <dbReference type="ARBA" id="ARBA00005417"/>
    </source>
</evidence>
<comment type="caution">
    <text evidence="7">The sequence shown here is derived from an EMBL/GenBank/DDBJ whole genome shotgun (WGS) entry which is preliminary data.</text>
</comment>
<dbReference type="PROSITE" id="PS00211">
    <property type="entry name" value="ABC_TRANSPORTER_1"/>
    <property type="match status" value="1"/>
</dbReference>
<dbReference type="GO" id="GO:0005524">
    <property type="term" value="F:ATP binding"/>
    <property type="evidence" value="ECO:0007669"/>
    <property type="project" value="UniProtKB-KW"/>
</dbReference>
<comment type="similarity">
    <text evidence="2">Belongs to the ABC transporter superfamily.</text>
</comment>
<dbReference type="PANTHER" id="PTHR43776:SF7">
    <property type="entry name" value="D,D-DIPEPTIDE TRANSPORT ATP-BINDING PROTEIN DDPF-RELATED"/>
    <property type="match status" value="1"/>
</dbReference>
<dbReference type="FunFam" id="3.40.50.300:FF:000016">
    <property type="entry name" value="Oligopeptide ABC transporter ATP-binding component"/>
    <property type="match status" value="1"/>
</dbReference>
<dbReference type="GO" id="GO:0015833">
    <property type="term" value="P:peptide transport"/>
    <property type="evidence" value="ECO:0007669"/>
    <property type="project" value="InterPro"/>
</dbReference>
<dbReference type="Proteomes" id="UP000028981">
    <property type="component" value="Unassembled WGS sequence"/>
</dbReference>
<dbReference type="InterPro" id="IPR017871">
    <property type="entry name" value="ABC_transporter-like_CS"/>
</dbReference>
<dbReference type="InterPro" id="IPR003439">
    <property type="entry name" value="ABC_transporter-like_ATP-bd"/>
</dbReference>
<dbReference type="GO" id="GO:0055085">
    <property type="term" value="P:transmembrane transport"/>
    <property type="evidence" value="ECO:0007669"/>
    <property type="project" value="UniProtKB-ARBA"/>
</dbReference>